<dbReference type="EMBL" id="JAMKFB020000006">
    <property type="protein sequence ID" value="KAL0191650.1"/>
    <property type="molecule type" value="Genomic_DNA"/>
</dbReference>
<evidence type="ECO:0000313" key="1">
    <source>
        <dbReference type="EMBL" id="KAL0191650.1"/>
    </source>
</evidence>
<organism evidence="1 2">
    <name type="scientific">Cirrhinus mrigala</name>
    <name type="common">Mrigala</name>
    <dbReference type="NCBI Taxonomy" id="683832"/>
    <lineage>
        <taxon>Eukaryota</taxon>
        <taxon>Metazoa</taxon>
        <taxon>Chordata</taxon>
        <taxon>Craniata</taxon>
        <taxon>Vertebrata</taxon>
        <taxon>Euteleostomi</taxon>
        <taxon>Actinopterygii</taxon>
        <taxon>Neopterygii</taxon>
        <taxon>Teleostei</taxon>
        <taxon>Ostariophysi</taxon>
        <taxon>Cypriniformes</taxon>
        <taxon>Cyprinidae</taxon>
        <taxon>Labeoninae</taxon>
        <taxon>Labeonini</taxon>
        <taxon>Cirrhinus</taxon>
    </lineage>
</organism>
<gene>
    <name evidence="1" type="ORF">M9458_014348</name>
</gene>
<feature type="non-terminal residue" evidence="1">
    <location>
        <position position="56"/>
    </location>
</feature>
<name>A0ABD0R0U6_CIRMR</name>
<comment type="caution">
    <text evidence="1">The sequence shown here is derived from an EMBL/GenBank/DDBJ whole genome shotgun (WGS) entry which is preliminary data.</text>
</comment>
<evidence type="ECO:0000313" key="2">
    <source>
        <dbReference type="Proteomes" id="UP001529510"/>
    </source>
</evidence>
<accession>A0ABD0R0U6</accession>
<sequence>MSLSLQEQYVFVHDAILEACLCGNTAIPVCEFRAIYYNISRLDPQTNSSQIKDEFQ</sequence>
<proteinExistence type="predicted"/>
<keyword evidence="2" id="KW-1185">Reference proteome</keyword>
<dbReference type="Proteomes" id="UP001529510">
    <property type="component" value="Unassembled WGS sequence"/>
</dbReference>
<reference evidence="1 2" key="1">
    <citation type="submission" date="2024-05" db="EMBL/GenBank/DDBJ databases">
        <title>Genome sequencing and assembly of Indian major carp, Cirrhinus mrigala (Hamilton, 1822).</title>
        <authorList>
            <person name="Mohindra V."/>
            <person name="Chowdhury L.M."/>
            <person name="Lal K."/>
            <person name="Jena J.K."/>
        </authorList>
    </citation>
    <scope>NUCLEOTIDE SEQUENCE [LARGE SCALE GENOMIC DNA]</scope>
    <source>
        <strain evidence="1">CM1030</strain>
        <tissue evidence="1">Blood</tissue>
    </source>
</reference>
<protein>
    <submittedName>
        <fullName evidence="1">Uncharacterized protein</fullName>
    </submittedName>
</protein>
<dbReference type="AlphaFoldDB" id="A0ABD0R0U6"/>